<dbReference type="EMBL" id="WNYA01000001">
    <property type="protein sequence ID" value="KAG8596279.1"/>
    <property type="molecule type" value="Genomic_DNA"/>
</dbReference>
<reference evidence="1" key="1">
    <citation type="thesis" date="2020" institute="ProQuest LLC" country="789 East Eisenhower Parkway, Ann Arbor, MI, USA">
        <title>Comparative Genomics and Chromosome Evolution.</title>
        <authorList>
            <person name="Mudd A.B."/>
        </authorList>
    </citation>
    <scope>NUCLEOTIDE SEQUENCE</scope>
    <source>
        <strain evidence="1">237g6f4</strain>
        <tissue evidence="1">Blood</tissue>
    </source>
</reference>
<evidence type="ECO:0000313" key="2">
    <source>
        <dbReference type="EMBL" id="KAG8596279.1"/>
    </source>
</evidence>
<keyword evidence="3" id="KW-1185">Reference proteome</keyword>
<gene>
    <name evidence="2" type="ORF">GDO81_001812</name>
    <name evidence="1" type="ORF">GDO81_019769</name>
</gene>
<dbReference type="Proteomes" id="UP000824782">
    <property type="component" value="Unassembled WGS sequence"/>
</dbReference>
<name>A0AAV6Z2J0_ENGPU</name>
<evidence type="ECO:0000313" key="3">
    <source>
        <dbReference type="Proteomes" id="UP000824782"/>
    </source>
</evidence>
<protein>
    <submittedName>
        <fullName evidence="1">Uncharacterized protein</fullName>
    </submittedName>
</protein>
<sequence>MSLLKLGAPWDLDPESSRNASFDPYRVLTPWRAPRLFSIEVAGADSFSAPWTGPLAAGWTLAIMHMMAPRNASIPATSSTARNFRVTAKVGPLSRENRSTTLD</sequence>
<dbReference type="AlphaFoldDB" id="A0AAV6Z2J0"/>
<comment type="caution">
    <text evidence="1">The sequence shown here is derived from an EMBL/GenBank/DDBJ whole genome shotgun (WGS) entry which is preliminary data.</text>
</comment>
<proteinExistence type="predicted"/>
<organism evidence="1 3">
    <name type="scientific">Engystomops pustulosus</name>
    <name type="common">Tungara frog</name>
    <name type="synonym">Physalaemus pustulosus</name>
    <dbReference type="NCBI Taxonomy" id="76066"/>
    <lineage>
        <taxon>Eukaryota</taxon>
        <taxon>Metazoa</taxon>
        <taxon>Chordata</taxon>
        <taxon>Craniata</taxon>
        <taxon>Vertebrata</taxon>
        <taxon>Euteleostomi</taxon>
        <taxon>Amphibia</taxon>
        <taxon>Batrachia</taxon>
        <taxon>Anura</taxon>
        <taxon>Neobatrachia</taxon>
        <taxon>Hyloidea</taxon>
        <taxon>Leptodactylidae</taxon>
        <taxon>Leiuperinae</taxon>
        <taxon>Engystomops</taxon>
    </lineage>
</organism>
<dbReference type="EMBL" id="WNYA01011358">
    <property type="protein sequence ID" value="KAG8540163.1"/>
    <property type="molecule type" value="Genomic_DNA"/>
</dbReference>
<evidence type="ECO:0000313" key="1">
    <source>
        <dbReference type="EMBL" id="KAG8540163.1"/>
    </source>
</evidence>
<accession>A0AAV6Z2J0</accession>